<gene>
    <name evidence="2" type="ORF">OXX778_LOCUS18922</name>
</gene>
<sequence>MHELKVEILNLAALRSSARHYDFKATKQQFDNCQKELTAKSSDFENQKANYEEKLSNLKEQYSIDDAEISRLKTFLENLSVEILKVQTEREDNFKLMEELRIKVSHLERNLKTVKDEAEQKNE</sequence>
<organism evidence="2 3">
    <name type="scientific">Brachionus calyciflorus</name>
    <dbReference type="NCBI Taxonomy" id="104777"/>
    <lineage>
        <taxon>Eukaryota</taxon>
        <taxon>Metazoa</taxon>
        <taxon>Spiralia</taxon>
        <taxon>Gnathifera</taxon>
        <taxon>Rotifera</taxon>
        <taxon>Eurotatoria</taxon>
        <taxon>Monogononta</taxon>
        <taxon>Pseudotrocha</taxon>
        <taxon>Ploima</taxon>
        <taxon>Brachionidae</taxon>
        <taxon>Brachionus</taxon>
    </lineage>
</organism>
<name>A0A814KQX0_9BILA</name>
<feature type="coiled-coil region" evidence="1">
    <location>
        <begin position="34"/>
        <end position="68"/>
    </location>
</feature>
<comment type="caution">
    <text evidence="2">The sequence shown here is derived from an EMBL/GenBank/DDBJ whole genome shotgun (WGS) entry which is preliminary data.</text>
</comment>
<accession>A0A814KQX0</accession>
<evidence type="ECO:0000313" key="2">
    <source>
        <dbReference type="EMBL" id="CAF1053079.1"/>
    </source>
</evidence>
<proteinExistence type="predicted"/>
<reference evidence="2" key="1">
    <citation type="submission" date="2021-02" db="EMBL/GenBank/DDBJ databases">
        <authorList>
            <person name="Nowell W R."/>
        </authorList>
    </citation>
    <scope>NUCLEOTIDE SEQUENCE</scope>
    <source>
        <strain evidence="2">Ploen Becks lab</strain>
    </source>
</reference>
<dbReference type="AlphaFoldDB" id="A0A814KQX0"/>
<dbReference type="Proteomes" id="UP000663879">
    <property type="component" value="Unassembled WGS sequence"/>
</dbReference>
<dbReference type="EMBL" id="CAJNOC010005465">
    <property type="protein sequence ID" value="CAF1053079.1"/>
    <property type="molecule type" value="Genomic_DNA"/>
</dbReference>
<protein>
    <submittedName>
        <fullName evidence="2">Uncharacterized protein</fullName>
    </submittedName>
</protein>
<evidence type="ECO:0000313" key="3">
    <source>
        <dbReference type="Proteomes" id="UP000663879"/>
    </source>
</evidence>
<keyword evidence="1" id="KW-0175">Coiled coil</keyword>
<evidence type="ECO:0000256" key="1">
    <source>
        <dbReference type="SAM" id="Coils"/>
    </source>
</evidence>
<keyword evidence="3" id="KW-1185">Reference proteome</keyword>